<comment type="similarity">
    <text evidence="1">Belongs to the CutC family.</text>
</comment>
<dbReference type="EMBL" id="MIKG01000001">
    <property type="protein sequence ID" value="RAO65062.1"/>
    <property type="molecule type" value="Genomic_DNA"/>
</dbReference>
<dbReference type="InterPro" id="IPR036822">
    <property type="entry name" value="CutC-like_dom_sf"/>
</dbReference>
<evidence type="ECO:0000256" key="2">
    <source>
        <dbReference type="ARBA" id="ARBA00019014"/>
    </source>
</evidence>
<sequence>MAPAPNCENKHHESQQAFLEIAIFNASSAQIAYTSCADRLELCAEGSSVNGGTTPSLSTLESVITSLQKIAQRTTISGEDHITNPVKIKKRSIPIFAMIRPRGGDFVYSDEEFKVMKEQLLSLKSATYHQTTGKKNDSQEQNLFGKVDGFVFGILTNHKLVDRERNEELVKLAAPLPCTFHRAFDEVITSFERSDISAIRQDELLPRGIIDECEAVINAGFASILTSGGSGRSAVDGARHIAALTEVAKDRIEIIAGGGVRSTNVGELRRQSTHTRFFHSSAILAKSDGQVMDVADADEIVKLKKELMAPLG</sequence>
<dbReference type="STRING" id="1196081.A0A364KND9"/>
<dbReference type="AlphaFoldDB" id="A0A364KND9"/>
<dbReference type="InterPro" id="IPR005627">
    <property type="entry name" value="CutC-like"/>
</dbReference>
<dbReference type="PANTHER" id="PTHR12598">
    <property type="entry name" value="COPPER HOMEOSTASIS PROTEIN CUTC"/>
    <property type="match status" value="1"/>
</dbReference>
<dbReference type="Proteomes" id="UP000249363">
    <property type="component" value="Unassembled WGS sequence"/>
</dbReference>
<gene>
    <name evidence="3" type="ORF">BHQ10_001074</name>
</gene>
<name>A0A364KND9_TALAM</name>
<dbReference type="OrthoDB" id="7392499at2759"/>
<keyword evidence="4" id="KW-1185">Reference proteome</keyword>
<dbReference type="GeneID" id="63790291"/>
<dbReference type="HAMAP" id="MF_00795">
    <property type="entry name" value="CutC"/>
    <property type="match status" value="1"/>
</dbReference>
<dbReference type="SUPFAM" id="SSF110395">
    <property type="entry name" value="CutC-like"/>
    <property type="match status" value="1"/>
</dbReference>
<dbReference type="PANTHER" id="PTHR12598:SF0">
    <property type="entry name" value="COPPER HOMEOSTASIS PROTEIN CUTC HOMOLOG"/>
    <property type="match status" value="1"/>
</dbReference>
<organism evidence="3 4">
    <name type="scientific">Talaromyces amestolkiae</name>
    <dbReference type="NCBI Taxonomy" id="1196081"/>
    <lineage>
        <taxon>Eukaryota</taxon>
        <taxon>Fungi</taxon>
        <taxon>Dikarya</taxon>
        <taxon>Ascomycota</taxon>
        <taxon>Pezizomycotina</taxon>
        <taxon>Eurotiomycetes</taxon>
        <taxon>Eurotiomycetidae</taxon>
        <taxon>Eurotiales</taxon>
        <taxon>Trichocomaceae</taxon>
        <taxon>Talaromyces</taxon>
        <taxon>Talaromyces sect. Talaromyces</taxon>
    </lineage>
</organism>
<dbReference type="RefSeq" id="XP_040729579.1">
    <property type="nucleotide sequence ID" value="XM_040873070.1"/>
</dbReference>
<proteinExistence type="inferred from homology"/>
<evidence type="ECO:0000256" key="1">
    <source>
        <dbReference type="ARBA" id="ARBA00007768"/>
    </source>
</evidence>
<evidence type="ECO:0000313" key="3">
    <source>
        <dbReference type="EMBL" id="RAO65062.1"/>
    </source>
</evidence>
<dbReference type="Gene3D" id="3.20.20.380">
    <property type="entry name" value="Copper homeostasis (CutC) domain"/>
    <property type="match status" value="1"/>
</dbReference>
<dbReference type="GO" id="GO:0005507">
    <property type="term" value="F:copper ion binding"/>
    <property type="evidence" value="ECO:0007669"/>
    <property type="project" value="TreeGrafter"/>
</dbReference>
<accession>A0A364KND9</accession>
<reference evidence="3 4" key="1">
    <citation type="journal article" date="2017" name="Biotechnol. Biofuels">
        <title>Differential beta-glucosidase expression as a function of carbon source availability in Talaromyces amestolkiae: a genomic and proteomic approach.</title>
        <authorList>
            <person name="de Eugenio L.I."/>
            <person name="Mendez-Liter J.A."/>
            <person name="Nieto-Dominguez M."/>
            <person name="Alonso L."/>
            <person name="Gil-Munoz J."/>
            <person name="Barriuso J."/>
            <person name="Prieto A."/>
            <person name="Martinez M.J."/>
        </authorList>
    </citation>
    <scope>NUCLEOTIDE SEQUENCE [LARGE SCALE GENOMIC DNA]</scope>
    <source>
        <strain evidence="3 4">CIB</strain>
    </source>
</reference>
<dbReference type="Pfam" id="PF03932">
    <property type="entry name" value="CutC"/>
    <property type="match status" value="2"/>
</dbReference>
<comment type="caution">
    <text evidence="3">The sequence shown here is derived from an EMBL/GenBank/DDBJ whole genome shotgun (WGS) entry which is preliminary data.</text>
</comment>
<evidence type="ECO:0000313" key="4">
    <source>
        <dbReference type="Proteomes" id="UP000249363"/>
    </source>
</evidence>
<protein>
    <recommendedName>
        <fullName evidence="2">Copper homeostasis protein cutC homolog</fullName>
    </recommendedName>
</protein>